<keyword evidence="5" id="KW-0012">Acyltransferase</keyword>
<dbReference type="OrthoDB" id="9805770at2"/>
<proteinExistence type="predicted"/>
<reference evidence="7 8" key="1">
    <citation type="submission" date="2017-01" db="EMBL/GenBank/DDBJ databases">
        <title>First insights into the biology of 'candidatus Vampirococcus archaeovorus'.</title>
        <authorList>
            <person name="Kizina J."/>
            <person name="Jordan S."/>
            <person name="Stueber K."/>
            <person name="Reinhardt R."/>
            <person name="Harder J."/>
        </authorList>
    </citation>
    <scope>NUCLEOTIDE SEQUENCE [LARGE SCALE GENOMIC DNA]</scope>
    <source>
        <strain evidence="7 8">LiM</strain>
    </source>
</reference>
<dbReference type="GO" id="GO:0031405">
    <property type="term" value="F:lipoic acid binding"/>
    <property type="evidence" value="ECO:0007669"/>
    <property type="project" value="TreeGrafter"/>
</dbReference>
<evidence type="ECO:0000256" key="5">
    <source>
        <dbReference type="ARBA" id="ARBA00023315"/>
    </source>
</evidence>
<evidence type="ECO:0000256" key="4">
    <source>
        <dbReference type="ARBA" id="ARBA00022823"/>
    </source>
</evidence>
<evidence type="ECO:0000259" key="6">
    <source>
        <dbReference type="PROSITE" id="PS50968"/>
    </source>
</evidence>
<dbReference type="InterPro" id="IPR003016">
    <property type="entry name" value="2-oxoA_DH_lipoyl-BS"/>
</dbReference>
<accession>A0A410P3Y5</accession>
<dbReference type="Gene3D" id="2.40.50.100">
    <property type="match status" value="1"/>
</dbReference>
<keyword evidence="3 7" id="KW-0808">Transferase</keyword>
<comment type="subunit">
    <text evidence="2">Forms a 24-polypeptide structural core with octahedral symmetry.</text>
</comment>
<keyword evidence="8" id="KW-1185">Reference proteome</keyword>
<dbReference type="CDD" id="cd06849">
    <property type="entry name" value="lipoyl_domain"/>
    <property type="match status" value="1"/>
</dbReference>
<keyword evidence="4" id="KW-0450">Lipoyl</keyword>
<evidence type="ECO:0000256" key="2">
    <source>
        <dbReference type="ARBA" id="ARBA00011484"/>
    </source>
</evidence>
<name>A0A410P3Y5_VELA1</name>
<dbReference type="PROSITE" id="PS50968">
    <property type="entry name" value="BIOTINYL_LIPOYL"/>
    <property type="match status" value="1"/>
</dbReference>
<dbReference type="SUPFAM" id="SSF51230">
    <property type="entry name" value="Single hybrid motif"/>
    <property type="match status" value="1"/>
</dbReference>
<evidence type="ECO:0000256" key="1">
    <source>
        <dbReference type="ARBA" id="ARBA00001938"/>
    </source>
</evidence>
<dbReference type="RefSeq" id="WP_128699462.1">
    <property type="nucleotide sequence ID" value="NZ_CP019384.1"/>
</dbReference>
<dbReference type="PANTHER" id="PTHR43178">
    <property type="entry name" value="DIHYDROLIPOAMIDE ACETYLTRANSFERASE COMPONENT OF PYRUVATE DEHYDROGENASE COMPLEX"/>
    <property type="match status" value="1"/>
</dbReference>
<dbReference type="Proteomes" id="UP000287243">
    <property type="component" value="Chromosome"/>
</dbReference>
<dbReference type="GO" id="GO:0016407">
    <property type="term" value="F:acetyltransferase activity"/>
    <property type="evidence" value="ECO:0007669"/>
    <property type="project" value="TreeGrafter"/>
</dbReference>
<dbReference type="PROSITE" id="PS00189">
    <property type="entry name" value="LIPOYL"/>
    <property type="match status" value="1"/>
</dbReference>
<evidence type="ECO:0000256" key="3">
    <source>
        <dbReference type="ARBA" id="ARBA00022679"/>
    </source>
</evidence>
<dbReference type="KEGG" id="vai:BU251_03275"/>
<dbReference type="InterPro" id="IPR000089">
    <property type="entry name" value="Biotin_lipoyl"/>
</dbReference>
<dbReference type="Pfam" id="PF00364">
    <property type="entry name" value="Biotin_lipoyl"/>
    <property type="match status" value="1"/>
</dbReference>
<dbReference type="AlphaFoldDB" id="A0A410P3Y5"/>
<protein>
    <submittedName>
        <fullName evidence="7">Dihydrolipoamide succinyltransferase component (E2) of 2-oxoglutarate dehydrogenase complex</fullName>
    </submittedName>
</protein>
<gene>
    <name evidence="7" type="ORF">BU251_03275</name>
</gene>
<dbReference type="InterPro" id="IPR050743">
    <property type="entry name" value="2-oxoacid_DH_E2_comp"/>
</dbReference>
<evidence type="ECO:0000313" key="8">
    <source>
        <dbReference type="Proteomes" id="UP000287243"/>
    </source>
</evidence>
<feature type="domain" description="Lipoyl-binding" evidence="6">
    <location>
        <begin position="1"/>
        <end position="76"/>
    </location>
</feature>
<evidence type="ECO:0000313" key="7">
    <source>
        <dbReference type="EMBL" id="QAT16822.1"/>
    </source>
</evidence>
<dbReference type="EMBL" id="CP019384">
    <property type="protein sequence ID" value="QAT16822.1"/>
    <property type="molecule type" value="Genomic_DNA"/>
</dbReference>
<dbReference type="PANTHER" id="PTHR43178:SF5">
    <property type="entry name" value="LIPOAMIDE ACYLTRANSFERASE COMPONENT OF BRANCHED-CHAIN ALPHA-KETO ACID DEHYDROGENASE COMPLEX, MITOCHONDRIAL"/>
    <property type="match status" value="1"/>
</dbReference>
<dbReference type="GO" id="GO:0005737">
    <property type="term" value="C:cytoplasm"/>
    <property type="evidence" value="ECO:0007669"/>
    <property type="project" value="TreeGrafter"/>
</dbReference>
<dbReference type="InterPro" id="IPR011053">
    <property type="entry name" value="Single_hybrid_motif"/>
</dbReference>
<organism evidence="7 8">
    <name type="scientific">Velamenicoccus archaeovorus</name>
    <dbReference type="NCBI Taxonomy" id="1930593"/>
    <lineage>
        <taxon>Bacteria</taxon>
        <taxon>Pseudomonadati</taxon>
        <taxon>Candidatus Omnitrophota</taxon>
        <taxon>Candidatus Velamenicoccus</taxon>
    </lineage>
</organism>
<comment type="cofactor">
    <cofactor evidence="1">
        <name>(R)-lipoate</name>
        <dbReference type="ChEBI" id="CHEBI:83088"/>
    </cofactor>
</comment>
<sequence length="90" mass="9444">MVKVYLPELGEGVAKATVSYWYVEEGATVTEGSELVEVSTDKATFNVPAPCSGNVIEIVAHEGDVVEIGAVLAVIEEDTVSESEEEAEGA</sequence>